<dbReference type="EMBL" id="CAJMWX010001122">
    <property type="protein sequence ID" value="CAE6469170.1"/>
    <property type="molecule type" value="Genomic_DNA"/>
</dbReference>
<proteinExistence type="predicted"/>
<feature type="region of interest" description="Disordered" evidence="1">
    <location>
        <begin position="86"/>
        <end position="121"/>
    </location>
</feature>
<dbReference type="InterPro" id="IPR037045">
    <property type="entry name" value="S8pro/Inhibitor_I9_sf"/>
</dbReference>
<feature type="signal peptide" evidence="2">
    <location>
        <begin position="1"/>
        <end position="18"/>
    </location>
</feature>
<dbReference type="SUPFAM" id="SSF54897">
    <property type="entry name" value="Protease propeptides/inhibitors"/>
    <property type="match status" value="1"/>
</dbReference>
<reference evidence="3" key="1">
    <citation type="submission" date="2021-01" db="EMBL/GenBank/DDBJ databases">
        <authorList>
            <person name="Kaushik A."/>
        </authorList>
    </citation>
    <scope>NUCLEOTIDE SEQUENCE</scope>
    <source>
        <strain evidence="3">AG4-R118</strain>
    </source>
</reference>
<dbReference type="InterPro" id="IPR036852">
    <property type="entry name" value="Peptidase_S8/S53_dom_sf"/>
</dbReference>
<dbReference type="Gene3D" id="3.30.70.80">
    <property type="entry name" value="Peptidase S8 propeptide/proteinase inhibitor I9"/>
    <property type="match status" value="1"/>
</dbReference>
<accession>A0A8H3C1K6</accession>
<organism evidence="3 4">
    <name type="scientific">Rhizoctonia solani</name>
    <dbReference type="NCBI Taxonomy" id="456999"/>
    <lineage>
        <taxon>Eukaryota</taxon>
        <taxon>Fungi</taxon>
        <taxon>Dikarya</taxon>
        <taxon>Basidiomycota</taxon>
        <taxon>Agaricomycotina</taxon>
        <taxon>Agaricomycetes</taxon>
        <taxon>Cantharellales</taxon>
        <taxon>Ceratobasidiaceae</taxon>
        <taxon>Rhizoctonia</taxon>
    </lineage>
</organism>
<dbReference type="Proteomes" id="UP000663888">
    <property type="component" value="Unassembled WGS sequence"/>
</dbReference>
<protein>
    <recommendedName>
        <fullName evidence="5">Inhibitor I9 domain-containing protein</fullName>
    </recommendedName>
</protein>
<dbReference type="GO" id="GO:0004252">
    <property type="term" value="F:serine-type endopeptidase activity"/>
    <property type="evidence" value="ECO:0007669"/>
    <property type="project" value="InterPro"/>
</dbReference>
<dbReference type="AlphaFoldDB" id="A0A8H3C1K6"/>
<sequence length="173" mass="18596">MRFSSAFFVATIALPVFGAPALVPITKRGGSLKENSYIIMLKDGVSKDSFLEEFKKVSTHSDSVVVHAYEVINGFSASIASSDMPSIRGMSGHRRSEVQDLPSLNGGQPSPSTDNPTYNGGKGVTIYDLDTGINVNHECFEGRAQWGWAAPPSTWIMVMELTPLGRLSVKASA</sequence>
<dbReference type="Gene3D" id="3.40.50.200">
    <property type="entry name" value="Peptidase S8/S53 domain"/>
    <property type="match status" value="1"/>
</dbReference>
<name>A0A8H3C1K6_9AGAM</name>
<evidence type="ECO:0000313" key="3">
    <source>
        <dbReference type="EMBL" id="CAE6469170.1"/>
    </source>
</evidence>
<evidence type="ECO:0000256" key="2">
    <source>
        <dbReference type="SAM" id="SignalP"/>
    </source>
</evidence>
<evidence type="ECO:0008006" key="5">
    <source>
        <dbReference type="Google" id="ProtNLM"/>
    </source>
</evidence>
<evidence type="ECO:0000313" key="4">
    <source>
        <dbReference type="Proteomes" id="UP000663888"/>
    </source>
</evidence>
<evidence type="ECO:0000256" key="1">
    <source>
        <dbReference type="SAM" id="MobiDB-lite"/>
    </source>
</evidence>
<feature type="compositionally biased region" description="Polar residues" evidence="1">
    <location>
        <begin position="105"/>
        <end position="118"/>
    </location>
</feature>
<keyword evidence="2" id="KW-0732">Signal</keyword>
<comment type="caution">
    <text evidence="3">The sequence shown here is derived from an EMBL/GenBank/DDBJ whole genome shotgun (WGS) entry which is preliminary data.</text>
</comment>
<dbReference type="SUPFAM" id="SSF52743">
    <property type="entry name" value="Subtilisin-like"/>
    <property type="match status" value="1"/>
</dbReference>
<dbReference type="GO" id="GO:0006508">
    <property type="term" value="P:proteolysis"/>
    <property type="evidence" value="ECO:0007669"/>
    <property type="project" value="InterPro"/>
</dbReference>
<feature type="chain" id="PRO_5034551680" description="Inhibitor I9 domain-containing protein" evidence="2">
    <location>
        <begin position="19"/>
        <end position="173"/>
    </location>
</feature>
<gene>
    <name evidence="3" type="ORF">RDB_LOCUS103822</name>
</gene>